<gene>
    <name evidence="1" type="ORF">H310_06486</name>
</gene>
<reference evidence="1" key="1">
    <citation type="submission" date="2013-12" db="EMBL/GenBank/DDBJ databases">
        <title>The Genome Sequence of Aphanomyces invadans NJM9701.</title>
        <authorList>
            <consortium name="The Broad Institute Genomics Platform"/>
            <person name="Russ C."/>
            <person name="Tyler B."/>
            <person name="van West P."/>
            <person name="Dieguez-Uribeondo J."/>
            <person name="Young S.K."/>
            <person name="Zeng Q."/>
            <person name="Gargeya S."/>
            <person name="Fitzgerald M."/>
            <person name="Abouelleil A."/>
            <person name="Alvarado L."/>
            <person name="Chapman S.B."/>
            <person name="Gainer-Dewar J."/>
            <person name="Goldberg J."/>
            <person name="Griggs A."/>
            <person name="Gujja S."/>
            <person name="Hansen M."/>
            <person name="Howarth C."/>
            <person name="Imamovic A."/>
            <person name="Ireland A."/>
            <person name="Larimer J."/>
            <person name="McCowan C."/>
            <person name="Murphy C."/>
            <person name="Pearson M."/>
            <person name="Poon T.W."/>
            <person name="Priest M."/>
            <person name="Roberts A."/>
            <person name="Saif S."/>
            <person name="Shea T."/>
            <person name="Sykes S."/>
            <person name="Wortman J."/>
            <person name="Nusbaum C."/>
            <person name="Birren B."/>
        </authorList>
    </citation>
    <scope>NUCLEOTIDE SEQUENCE [LARGE SCALE GENOMIC DNA]</scope>
    <source>
        <strain evidence="1">NJM9701</strain>
    </source>
</reference>
<evidence type="ECO:0000313" key="1">
    <source>
        <dbReference type="EMBL" id="ETW01957.1"/>
    </source>
</evidence>
<dbReference type="EMBL" id="KI913962">
    <property type="protein sequence ID" value="ETW01957.1"/>
    <property type="molecule type" value="Genomic_DNA"/>
</dbReference>
<dbReference type="RefSeq" id="XP_008869805.1">
    <property type="nucleotide sequence ID" value="XM_008871583.1"/>
</dbReference>
<proteinExistence type="predicted"/>
<dbReference type="GeneID" id="20083536"/>
<protein>
    <submittedName>
        <fullName evidence="1">Uncharacterized protein</fullName>
    </submittedName>
</protein>
<organism evidence="1">
    <name type="scientific">Aphanomyces invadans</name>
    <dbReference type="NCBI Taxonomy" id="157072"/>
    <lineage>
        <taxon>Eukaryota</taxon>
        <taxon>Sar</taxon>
        <taxon>Stramenopiles</taxon>
        <taxon>Oomycota</taxon>
        <taxon>Saprolegniomycetes</taxon>
        <taxon>Saprolegniales</taxon>
        <taxon>Verrucalvaceae</taxon>
        <taxon>Aphanomyces</taxon>
    </lineage>
</organism>
<sequence length="78" mass="8695">MPFFRFENTPPFKSRHDVVLPQTTSLSQTKVDNITAKNVIDAAYTGDQVIQDVVDEVADSLGFASVSFCRTLDRETNV</sequence>
<dbReference type="VEuPathDB" id="FungiDB:H310_06486"/>
<accession>A0A024U7V9</accession>
<dbReference type="AlphaFoldDB" id="A0A024U7V9"/>
<dbReference type="Gene3D" id="3.30.420.40">
    <property type="match status" value="1"/>
</dbReference>
<name>A0A024U7V9_9STRA</name>